<organism evidence="6 7">
    <name type="scientific">Leptospira alexanderi serovar Manhao 3 str. L 60</name>
    <dbReference type="NCBI Taxonomy" id="1049759"/>
    <lineage>
        <taxon>Bacteria</taxon>
        <taxon>Pseudomonadati</taxon>
        <taxon>Spirochaetota</taxon>
        <taxon>Spirochaetia</taxon>
        <taxon>Leptospirales</taxon>
        <taxon>Leptospiraceae</taxon>
        <taxon>Leptospira</taxon>
    </lineage>
</organism>
<dbReference type="Gene3D" id="3.30.1060.10">
    <property type="entry name" value="Peptide methionine sulphoxide reductase MsrA"/>
    <property type="match status" value="1"/>
</dbReference>
<dbReference type="STRING" id="100053.GCA_002009845_01659"/>
<dbReference type="Proteomes" id="UP000018747">
    <property type="component" value="Unassembled WGS sequence"/>
</dbReference>
<dbReference type="InterPro" id="IPR036509">
    <property type="entry name" value="Met_Sox_Rdtase_MsrA_sf"/>
</dbReference>
<evidence type="ECO:0000256" key="3">
    <source>
        <dbReference type="ARBA" id="ARBA00048782"/>
    </source>
</evidence>
<feature type="active site" evidence="4">
    <location>
        <position position="47"/>
    </location>
</feature>
<dbReference type="GO" id="GO:0008113">
    <property type="term" value="F:peptide-methionine (S)-S-oxide reductase activity"/>
    <property type="evidence" value="ECO:0007669"/>
    <property type="project" value="UniProtKB-UniRule"/>
</dbReference>
<comment type="catalytic activity">
    <reaction evidence="2 4">
        <text>L-methionyl-[protein] + [thioredoxin]-disulfide + H2O = L-methionyl-(S)-S-oxide-[protein] + [thioredoxin]-dithiol</text>
        <dbReference type="Rhea" id="RHEA:14217"/>
        <dbReference type="Rhea" id="RHEA-COMP:10698"/>
        <dbReference type="Rhea" id="RHEA-COMP:10700"/>
        <dbReference type="Rhea" id="RHEA-COMP:12313"/>
        <dbReference type="Rhea" id="RHEA-COMP:12315"/>
        <dbReference type="ChEBI" id="CHEBI:15377"/>
        <dbReference type="ChEBI" id="CHEBI:16044"/>
        <dbReference type="ChEBI" id="CHEBI:29950"/>
        <dbReference type="ChEBI" id="CHEBI:44120"/>
        <dbReference type="ChEBI" id="CHEBI:50058"/>
        <dbReference type="EC" id="1.8.4.11"/>
    </reaction>
</comment>
<comment type="catalytic activity">
    <reaction evidence="3 4">
        <text>[thioredoxin]-disulfide + L-methionine + H2O = L-methionine (S)-S-oxide + [thioredoxin]-dithiol</text>
        <dbReference type="Rhea" id="RHEA:19993"/>
        <dbReference type="Rhea" id="RHEA-COMP:10698"/>
        <dbReference type="Rhea" id="RHEA-COMP:10700"/>
        <dbReference type="ChEBI" id="CHEBI:15377"/>
        <dbReference type="ChEBI" id="CHEBI:29950"/>
        <dbReference type="ChEBI" id="CHEBI:50058"/>
        <dbReference type="ChEBI" id="CHEBI:57844"/>
        <dbReference type="ChEBI" id="CHEBI:58772"/>
        <dbReference type="EC" id="1.8.4.11"/>
    </reaction>
</comment>
<dbReference type="PANTHER" id="PTHR43774">
    <property type="entry name" value="PEPTIDE METHIONINE SULFOXIDE REDUCTASE"/>
    <property type="match status" value="1"/>
</dbReference>
<keyword evidence="1 4" id="KW-0560">Oxidoreductase</keyword>
<protein>
    <recommendedName>
        <fullName evidence="4">Peptide methionine sulfoxide reductase MsrA</fullName>
        <shortName evidence="4">Protein-methionine-S-oxide reductase</shortName>
        <ecNumber evidence="4">1.8.4.11</ecNumber>
    </recommendedName>
    <alternativeName>
        <fullName evidence="4">Peptide-methionine (S)-S-oxide reductase</fullName>
        <shortName evidence="4">Peptide Met(O) reductase</shortName>
    </alternativeName>
</protein>
<dbReference type="Pfam" id="PF01625">
    <property type="entry name" value="PMSR"/>
    <property type="match status" value="1"/>
</dbReference>
<evidence type="ECO:0000259" key="5">
    <source>
        <dbReference type="Pfam" id="PF01625"/>
    </source>
</evidence>
<comment type="caution">
    <text evidence="6">The sequence shown here is derived from an EMBL/GenBank/DDBJ whole genome shotgun (WGS) entry which is preliminary data.</text>
</comment>
<sequence length="210" mass="24017">MSKDRISFRGGAGMFHLRGLILICIVFFFSTLMAVPKTEKATFAGGCFWCMEGPFESLPGVISVTSGYAGGKEVNSTYEDVSHGRTGHRESVQIKFDPSKIRYEELLKVFWQQIDPTDNGGQFADRGDQYKPGIFYHNKFQKKATEESKRSIAKSKKFSGPILVEILPFTSFYPAEDYHQNYCKTHPEHYKLYRKGSGREAYLERIWGKH</sequence>
<name>V6HTG3_9LEPT</name>
<evidence type="ECO:0000256" key="2">
    <source>
        <dbReference type="ARBA" id="ARBA00047806"/>
    </source>
</evidence>
<proteinExistence type="inferred from homology"/>
<dbReference type="AlphaFoldDB" id="V6HTG3"/>
<evidence type="ECO:0000313" key="6">
    <source>
        <dbReference type="EMBL" id="EQA60930.1"/>
    </source>
</evidence>
<dbReference type="EMBL" id="AHMT02000053">
    <property type="protein sequence ID" value="EQA60930.1"/>
    <property type="molecule type" value="Genomic_DNA"/>
</dbReference>
<comment type="function">
    <text evidence="4">Has an important function as a repair enzyme for proteins that have been inactivated by oxidation. Catalyzes the reversible oxidation-reduction of methionine sulfoxide in proteins to methionine.</text>
</comment>
<dbReference type="HAMAP" id="MF_01401">
    <property type="entry name" value="MsrA"/>
    <property type="match status" value="1"/>
</dbReference>
<dbReference type="EC" id="1.8.4.11" evidence="4"/>
<feature type="domain" description="Peptide methionine sulphoxide reductase MsrA" evidence="5">
    <location>
        <begin position="40"/>
        <end position="191"/>
    </location>
</feature>
<comment type="similarity">
    <text evidence="4">Belongs to the MsrA Met sulfoxide reductase family.</text>
</comment>
<evidence type="ECO:0000313" key="7">
    <source>
        <dbReference type="Proteomes" id="UP000018747"/>
    </source>
</evidence>
<dbReference type="NCBIfam" id="TIGR00401">
    <property type="entry name" value="msrA"/>
    <property type="match status" value="1"/>
</dbReference>
<dbReference type="GO" id="GO:0033744">
    <property type="term" value="F:L-methionine:thioredoxin-disulfide S-oxidoreductase activity"/>
    <property type="evidence" value="ECO:0007669"/>
    <property type="project" value="RHEA"/>
</dbReference>
<keyword evidence="7" id="KW-1185">Reference proteome</keyword>
<evidence type="ECO:0000256" key="1">
    <source>
        <dbReference type="ARBA" id="ARBA00023002"/>
    </source>
</evidence>
<dbReference type="PANTHER" id="PTHR43774:SF1">
    <property type="entry name" value="PEPTIDE METHIONINE SULFOXIDE REDUCTASE MSRA 2"/>
    <property type="match status" value="1"/>
</dbReference>
<reference evidence="6" key="1">
    <citation type="submission" date="2013-05" db="EMBL/GenBank/DDBJ databases">
        <authorList>
            <person name="Harkins D.M."/>
            <person name="Durkin A.S."/>
            <person name="Brinkac L.M."/>
            <person name="Haft D.H."/>
            <person name="Selengut J.D."/>
            <person name="Sanka R."/>
            <person name="DePew J."/>
            <person name="Purushe J."/>
            <person name="Hartskeerl R.A."/>
            <person name="Ahmed A."/>
            <person name="van der Linden H."/>
            <person name="Goris M.G.A."/>
            <person name="Vinetz J.M."/>
            <person name="Sutton G.G."/>
            <person name="Nierman W.C."/>
            <person name="Fouts D.E."/>
        </authorList>
    </citation>
    <scope>NUCLEOTIDE SEQUENCE [LARGE SCALE GENOMIC DNA]</scope>
    <source>
        <strain evidence="6">L 60</strain>
    </source>
</reference>
<dbReference type="InterPro" id="IPR002569">
    <property type="entry name" value="Met_Sox_Rdtase_MsrA_dom"/>
</dbReference>
<accession>V6HTG3</accession>
<evidence type="ECO:0000256" key="4">
    <source>
        <dbReference type="HAMAP-Rule" id="MF_01401"/>
    </source>
</evidence>
<dbReference type="SUPFAM" id="SSF55068">
    <property type="entry name" value="Peptide methionine sulfoxide reductase"/>
    <property type="match status" value="1"/>
</dbReference>
<gene>
    <name evidence="6" type="primary">msrA_2</name>
    <name evidence="4" type="synonym">msrA</name>
    <name evidence="6" type="ORF">LEP1GSC062_1698</name>
</gene>